<reference evidence="1" key="1">
    <citation type="journal article" date="2022" name="Cell">
        <title>Repeat-based holocentromeres influence genome architecture and karyotype evolution.</title>
        <authorList>
            <person name="Hofstatter P.G."/>
            <person name="Thangavel G."/>
            <person name="Lux T."/>
            <person name="Neumann P."/>
            <person name="Vondrak T."/>
            <person name="Novak P."/>
            <person name="Zhang M."/>
            <person name="Costa L."/>
            <person name="Castellani M."/>
            <person name="Scott A."/>
            <person name="Toegelov H."/>
            <person name="Fuchs J."/>
            <person name="Mata-Sucre Y."/>
            <person name="Dias Y."/>
            <person name="Vanzela A.L.L."/>
            <person name="Huettel B."/>
            <person name="Almeida C.C.S."/>
            <person name="Simkova H."/>
            <person name="Souza G."/>
            <person name="Pedrosa-Harand A."/>
            <person name="Macas J."/>
            <person name="Mayer K.F.X."/>
            <person name="Houben A."/>
            <person name="Marques A."/>
        </authorList>
    </citation>
    <scope>NUCLEOTIDE SEQUENCE</scope>
    <source>
        <strain evidence="1">RhyBre1mFocal</strain>
    </source>
</reference>
<organism evidence="1 2">
    <name type="scientific">Rhynchospora breviuscula</name>
    <dbReference type="NCBI Taxonomy" id="2022672"/>
    <lineage>
        <taxon>Eukaryota</taxon>
        <taxon>Viridiplantae</taxon>
        <taxon>Streptophyta</taxon>
        <taxon>Embryophyta</taxon>
        <taxon>Tracheophyta</taxon>
        <taxon>Spermatophyta</taxon>
        <taxon>Magnoliopsida</taxon>
        <taxon>Liliopsida</taxon>
        <taxon>Poales</taxon>
        <taxon>Cyperaceae</taxon>
        <taxon>Cyperoideae</taxon>
        <taxon>Rhynchosporeae</taxon>
        <taxon>Rhynchospora</taxon>
    </lineage>
</organism>
<dbReference type="Proteomes" id="UP001151287">
    <property type="component" value="Unassembled WGS sequence"/>
</dbReference>
<dbReference type="OrthoDB" id="1909082at2759"/>
<comment type="caution">
    <text evidence="1">The sequence shown here is derived from an EMBL/GenBank/DDBJ whole genome shotgun (WGS) entry which is preliminary data.</text>
</comment>
<evidence type="ECO:0000313" key="2">
    <source>
        <dbReference type="Proteomes" id="UP001151287"/>
    </source>
</evidence>
<dbReference type="EMBL" id="JAMQYH010000001">
    <property type="protein sequence ID" value="KAJ1700911.1"/>
    <property type="molecule type" value="Genomic_DNA"/>
</dbReference>
<accession>A0A9Q0CVH7</accession>
<keyword evidence="2" id="KW-1185">Reference proteome</keyword>
<dbReference type="PANTHER" id="PTHR35687">
    <property type="entry name" value="OS07G0516700 PROTEIN"/>
    <property type="match status" value="1"/>
</dbReference>
<proteinExistence type="predicted"/>
<sequence length="93" mass="11293">MILTRHPFSYSRVDKVHDEEEQHRKAQILINKILKEIDSVTRRPTPLRLKAARVAVKVGVRMKKVRFAARRMRFWFLRRIDQYFRPSTLRLGY</sequence>
<dbReference type="AlphaFoldDB" id="A0A9Q0CVH7"/>
<evidence type="ECO:0000313" key="1">
    <source>
        <dbReference type="EMBL" id="KAJ1700911.1"/>
    </source>
</evidence>
<protein>
    <submittedName>
        <fullName evidence="1">Uncharacterized protein</fullName>
    </submittedName>
</protein>
<dbReference type="PANTHER" id="PTHR35687:SF1">
    <property type="entry name" value="OS07G0516700 PROTEIN"/>
    <property type="match status" value="1"/>
</dbReference>
<name>A0A9Q0CVH7_9POAL</name>
<gene>
    <name evidence="1" type="ORF">LUZ63_000690</name>
</gene>